<name>A0ABZ0ML32_9ENTR</name>
<dbReference type="InterPro" id="IPR009678">
    <property type="entry name" value="Phage_tail_completion_R"/>
</dbReference>
<organism evidence="1 2">
    <name type="scientific">Kosakonia sacchari</name>
    <dbReference type="NCBI Taxonomy" id="1158459"/>
    <lineage>
        <taxon>Bacteria</taxon>
        <taxon>Pseudomonadati</taxon>
        <taxon>Pseudomonadota</taxon>
        <taxon>Gammaproteobacteria</taxon>
        <taxon>Enterobacterales</taxon>
        <taxon>Enterobacteriaceae</taxon>
        <taxon>Kosakonia</taxon>
    </lineage>
</organism>
<proteinExistence type="predicted"/>
<sequence>MKTQLDSLTAFFMQNVPERAGRGFDSQIDGMKVVSAARDVGNGQYRLSVLRYTALLSWERFPFRLVDPQLLVALLEVWMDEHAAPVLEETGIENTEADWDVTLEDEETATVVLSIPLADELVIRPDAKGLIPYRGERWSLVEPEIWTALSATVYGVDESGAPVGES</sequence>
<protein>
    <submittedName>
        <fullName evidence="1">Phage tail protein</fullName>
    </submittedName>
</protein>
<gene>
    <name evidence="1" type="ORF">Q8Y70_15740</name>
</gene>
<dbReference type="RefSeq" id="WP_305736608.1">
    <property type="nucleotide sequence ID" value="NZ_CP137744.1"/>
</dbReference>
<dbReference type="Proteomes" id="UP001302368">
    <property type="component" value="Chromosome"/>
</dbReference>
<dbReference type="EMBL" id="CP137744">
    <property type="protein sequence ID" value="WOZ76051.1"/>
    <property type="molecule type" value="Genomic_DNA"/>
</dbReference>
<keyword evidence="2" id="KW-1185">Reference proteome</keyword>
<accession>A0ABZ0ML32</accession>
<evidence type="ECO:0000313" key="1">
    <source>
        <dbReference type="EMBL" id="WOZ76051.1"/>
    </source>
</evidence>
<reference evidence="1 2" key="1">
    <citation type="submission" date="2023-10" db="EMBL/GenBank/DDBJ databases">
        <title>Genome sequencing of the isolated polysaccharide-producing bacterium Kosakonia sacchari KS2022.</title>
        <authorList>
            <person name="Yi X."/>
        </authorList>
    </citation>
    <scope>NUCLEOTIDE SEQUENCE [LARGE SCALE GENOMIC DNA]</scope>
    <source>
        <strain evidence="1 2">KS2022</strain>
    </source>
</reference>
<evidence type="ECO:0000313" key="2">
    <source>
        <dbReference type="Proteomes" id="UP001302368"/>
    </source>
</evidence>
<dbReference type="Pfam" id="PF06891">
    <property type="entry name" value="P2_Phage_GpR"/>
    <property type="match status" value="1"/>
</dbReference>